<proteinExistence type="predicted"/>
<feature type="coiled-coil region" evidence="1">
    <location>
        <begin position="445"/>
        <end position="472"/>
    </location>
</feature>
<name>A0A2Z6MZK2_TRISU</name>
<evidence type="ECO:0000256" key="1">
    <source>
        <dbReference type="SAM" id="Coils"/>
    </source>
</evidence>
<organism evidence="4 5">
    <name type="scientific">Trifolium subterraneum</name>
    <name type="common">Subterranean clover</name>
    <dbReference type="NCBI Taxonomy" id="3900"/>
    <lineage>
        <taxon>Eukaryota</taxon>
        <taxon>Viridiplantae</taxon>
        <taxon>Streptophyta</taxon>
        <taxon>Embryophyta</taxon>
        <taxon>Tracheophyta</taxon>
        <taxon>Spermatophyta</taxon>
        <taxon>Magnoliopsida</taxon>
        <taxon>eudicotyledons</taxon>
        <taxon>Gunneridae</taxon>
        <taxon>Pentapetalae</taxon>
        <taxon>rosids</taxon>
        <taxon>fabids</taxon>
        <taxon>Fabales</taxon>
        <taxon>Fabaceae</taxon>
        <taxon>Papilionoideae</taxon>
        <taxon>50 kb inversion clade</taxon>
        <taxon>NPAAA clade</taxon>
        <taxon>Hologalegina</taxon>
        <taxon>IRL clade</taxon>
        <taxon>Trifolieae</taxon>
        <taxon>Trifolium</taxon>
    </lineage>
</organism>
<evidence type="ECO:0000313" key="4">
    <source>
        <dbReference type="EMBL" id="GAU38038.1"/>
    </source>
</evidence>
<protein>
    <recommendedName>
        <fullName evidence="3">Transposase (putative) gypsy type domain-containing protein</fullName>
    </recommendedName>
</protein>
<accession>A0A2Z6MZK2</accession>
<feature type="coiled-coil region" evidence="1">
    <location>
        <begin position="503"/>
        <end position="544"/>
    </location>
</feature>
<feature type="region of interest" description="Disordered" evidence="2">
    <location>
        <begin position="351"/>
        <end position="383"/>
    </location>
</feature>
<dbReference type="AlphaFoldDB" id="A0A2Z6MZK2"/>
<dbReference type="Proteomes" id="UP000242715">
    <property type="component" value="Unassembled WGS sequence"/>
</dbReference>
<keyword evidence="1" id="KW-0175">Coiled coil</keyword>
<feature type="compositionally biased region" description="Basic and acidic residues" evidence="2">
    <location>
        <begin position="351"/>
        <end position="360"/>
    </location>
</feature>
<dbReference type="OrthoDB" id="1436780at2759"/>
<reference evidence="5" key="1">
    <citation type="journal article" date="2017" name="Front. Plant Sci.">
        <title>Climate Clever Clovers: New Paradigm to Reduce the Environmental Footprint of Ruminants by Breeding Low Methanogenic Forages Utilizing Haplotype Variation.</title>
        <authorList>
            <person name="Kaur P."/>
            <person name="Appels R."/>
            <person name="Bayer P.E."/>
            <person name="Keeble-Gagnere G."/>
            <person name="Wang J."/>
            <person name="Hirakawa H."/>
            <person name="Shirasawa K."/>
            <person name="Vercoe P."/>
            <person name="Stefanova K."/>
            <person name="Durmic Z."/>
            <person name="Nichols P."/>
            <person name="Revell C."/>
            <person name="Isobe S.N."/>
            <person name="Edwards D."/>
            <person name="Erskine W."/>
        </authorList>
    </citation>
    <scope>NUCLEOTIDE SEQUENCE [LARGE SCALE GENOMIC DNA]</scope>
    <source>
        <strain evidence="5">cv. Daliak</strain>
    </source>
</reference>
<evidence type="ECO:0000256" key="2">
    <source>
        <dbReference type="SAM" id="MobiDB-lite"/>
    </source>
</evidence>
<evidence type="ECO:0000313" key="5">
    <source>
        <dbReference type="Proteomes" id="UP000242715"/>
    </source>
</evidence>
<evidence type="ECO:0000259" key="3">
    <source>
        <dbReference type="Pfam" id="PF04195"/>
    </source>
</evidence>
<dbReference type="EMBL" id="DF973699">
    <property type="protein sequence ID" value="GAU38038.1"/>
    <property type="molecule type" value="Genomic_DNA"/>
</dbReference>
<dbReference type="Pfam" id="PF04195">
    <property type="entry name" value="Transposase_28"/>
    <property type="match status" value="1"/>
</dbReference>
<gene>
    <name evidence="4" type="ORF">TSUD_274400</name>
</gene>
<feature type="domain" description="Transposase (putative) gypsy type" evidence="3">
    <location>
        <begin position="173"/>
        <end position="227"/>
    </location>
</feature>
<feature type="compositionally biased region" description="Low complexity" evidence="2">
    <location>
        <begin position="369"/>
        <end position="383"/>
    </location>
</feature>
<keyword evidence="5" id="KW-1185">Reference proteome</keyword>
<sequence length="605" mass="67795">MVLLRELSGAKDYPLVIHHVGSDWERQVRAHYTRADGILNVDGYYSEMFGFSVKSSDFESAGSDSNSDSSGNDNDCVIISPSSFNSKNPNNRSLIVADSVATISTSMETSYRFISDQFVSTFRKVIKVSGSNSENHVMVDPVAEGEYVTTVNNQEPHYFYMYTHVLQTLKLWLAFTAFESQVLRVMNVAPCQLHPNSWTFMKAFEIACEHLEIVLTAGIFFCFFQVKNDTFVRFRCGEGCPELMFVEPGKPLFPFYWSSTTRLIRGTKVKTLNEYERESVKFLARFNVMGSNDLITREHKPQSLGEYMSSMSTLSAKERATLVLKEREQKAQAAVVATFADAMAQLLVEESEGHDPEEPLKRKKMPRNSGLLPPHSGGSSQGHADLEAVAKETPPFINCCPANPELKTSKKGNSPSSFWAKDFDSLSLVDEGFQRYVNPSALADAIDARNKMEAEDESLSSLEKEYAATKTKLEGGLKEMKAGRDEAVKGAVKAKEGEWAQERKAFVDEIASLKEKSRSLEEQLASATKERDEANSRREEINVLTTKVGNLELELGTQYDDRFKFVVKHMKFVFPEVEPAKLDELDTLNQIVDGKLVPYTPPDST</sequence>
<dbReference type="InterPro" id="IPR007321">
    <property type="entry name" value="Transposase_28"/>
</dbReference>